<name>A0A7X2LT06_9BURK</name>
<dbReference type="InterPro" id="IPR050465">
    <property type="entry name" value="UPF0194_transport"/>
</dbReference>
<dbReference type="AlphaFoldDB" id="A0A7X2LT06"/>
<dbReference type="EMBL" id="WKJJ01000008">
    <property type="protein sequence ID" value="MRV72811.1"/>
    <property type="molecule type" value="Genomic_DNA"/>
</dbReference>
<comment type="subcellular location">
    <subcellularLocation>
        <location evidence="1">Cell envelope</location>
    </subcellularLocation>
</comment>
<sequence length="414" mass="43381">MSMPRSPAARAAIAATLAASVTLPAALLSGCDAASSTVASPSETLAARAWSETLEADGEIKAAASTPLAVPGSGWSSRVLVDMLADGSSVKKGQVVARFDAPQARMELTQAEYELVRKTLAEETSRQSAAVERSVLAGERAKVDDDLGLSQRYARVDLSIFSKNTILDALADVGFLTNKRGYLEWKGGQVQARTAAQEAVLHSQRGSVMQTAAQKRQSLESLELVAPHDGVFLLAARWDGAKAQVGAPQMAGAEFGMLPDLDQLVAHFTVAEGQAYGLKPGLPVRVRLAGTGTELDLTVTKVGNSAGTISPESPVKYSDFDAAIANETARRLGLKPGQALHGTVRLVARASALTVPNIAVVQDGASYAVYTDDAGRQVKHQVELGLRGPVRSEIKGGLAPGARILLLPPTEKKT</sequence>
<dbReference type="Proteomes" id="UP000446768">
    <property type="component" value="Unassembled WGS sequence"/>
</dbReference>
<evidence type="ECO:0000256" key="3">
    <source>
        <dbReference type="SAM" id="SignalP"/>
    </source>
</evidence>
<keyword evidence="5" id="KW-1185">Reference proteome</keyword>
<accession>A0A7X2LT06</accession>
<dbReference type="PANTHER" id="PTHR32347">
    <property type="entry name" value="EFFLUX SYSTEM COMPONENT YKNX-RELATED"/>
    <property type="match status" value="1"/>
</dbReference>
<dbReference type="RefSeq" id="WP_154374774.1">
    <property type="nucleotide sequence ID" value="NZ_WKJJ01000008.1"/>
</dbReference>
<evidence type="ECO:0000313" key="4">
    <source>
        <dbReference type="EMBL" id="MRV72811.1"/>
    </source>
</evidence>
<dbReference type="Gene3D" id="2.40.420.20">
    <property type="match status" value="1"/>
</dbReference>
<proteinExistence type="predicted"/>
<protein>
    <submittedName>
        <fullName evidence="4">Secretion protein HlyD</fullName>
    </submittedName>
</protein>
<dbReference type="PANTHER" id="PTHR32347:SF23">
    <property type="entry name" value="BLL5650 PROTEIN"/>
    <property type="match status" value="1"/>
</dbReference>
<evidence type="ECO:0000256" key="2">
    <source>
        <dbReference type="ARBA" id="ARBA00023054"/>
    </source>
</evidence>
<dbReference type="GO" id="GO:0030313">
    <property type="term" value="C:cell envelope"/>
    <property type="evidence" value="ECO:0007669"/>
    <property type="project" value="UniProtKB-SubCell"/>
</dbReference>
<reference evidence="4 5" key="1">
    <citation type="submission" date="2019-11" db="EMBL/GenBank/DDBJ databases">
        <title>Novel species isolated from a subtropical stream in China.</title>
        <authorList>
            <person name="Lu H."/>
        </authorList>
    </citation>
    <scope>NUCLEOTIDE SEQUENCE [LARGE SCALE GENOMIC DNA]</scope>
    <source>
        <strain evidence="4 5">FT92W</strain>
    </source>
</reference>
<feature type="chain" id="PRO_5030661520" evidence="3">
    <location>
        <begin position="26"/>
        <end position="414"/>
    </location>
</feature>
<organism evidence="4 5">
    <name type="scientific">Pseudoduganella rivuli</name>
    <dbReference type="NCBI Taxonomy" id="2666085"/>
    <lineage>
        <taxon>Bacteria</taxon>
        <taxon>Pseudomonadati</taxon>
        <taxon>Pseudomonadota</taxon>
        <taxon>Betaproteobacteria</taxon>
        <taxon>Burkholderiales</taxon>
        <taxon>Oxalobacteraceae</taxon>
        <taxon>Telluria group</taxon>
        <taxon>Pseudoduganella</taxon>
    </lineage>
</organism>
<feature type="signal peptide" evidence="3">
    <location>
        <begin position="1"/>
        <end position="25"/>
    </location>
</feature>
<keyword evidence="3" id="KW-0732">Signal</keyword>
<comment type="caution">
    <text evidence="4">The sequence shown here is derived from an EMBL/GenBank/DDBJ whole genome shotgun (WGS) entry which is preliminary data.</text>
</comment>
<keyword evidence="2" id="KW-0175">Coiled coil</keyword>
<evidence type="ECO:0000256" key="1">
    <source>
        <dbReference type="ARBA" id="ARBA00004196"/>
    </source>
</evidence>
<evidence type="ECO:0000313" key="5">
    <source>
        <dbReference type="Proteomes" id="UP000446768"/>
    </source>
</evidence>
<dbReference type="PROSITE" id="PS51257">
    <property type="entry name" value="PROKAR_LIPOPROTEIN"/>
    <property type="match status" value="1"/>
</dbReference>
<gene>
    <name evidence="4" type="ORF">GJ700_13950</name>
</gene>